<feature type="compositionally biased region" description="Polar residues" evidence="2">
    <location>
        <begin position="430"/>
        <end position="439"/>
    </location>
</feature>
<comment type="caution">
    <text evidence="3">The sequence shown here is derived from an EMBL/GenBank/DDBJ whole genome shotgun (WGS) entry which is preliminary data.</text>
</comment>
<feature type="compositionally biased region" description="Polar residues" evidence="2">
    <location>
        <begin position="977"/>
        <end position="995"/>
    </location>
</feature>
<evidence type="ECO:0000256" key="2">
    <source>
        <dbReference type="SAM" id="MobiDB-lite"/>
    </source>
</evidence>
<feature type="compositionally biased region" description="Polar residues" evidence="2">
    <location>
        <begin position="1094"/>
        <end position="1103"/>
    </location>
</feature>
<feature type="compositionally biased region" description="Polar residues" evidence="2">
    <location>
        <begin position="405"/>
        <end position="421"/>
    </location>
</feature>
<dbReference type="Proteomes" id="UP000466442">
    <property type="component" value="Unassembled WGS sequence"/>
</dbReference>
<name>A0A8S9XZM1_APOLU</name>
<feature type="region of interest" description="Disordered" evidence="2">
    <location>
        <begin position="1094"/>
        <end position="1126"/>
    </location>
</feature>
<keyword evidence="1" id="KW-0175">Coiled coil</keyword>
<feature type="compositionally biased region" description="Low complexity" evidence="2">
    <location>
        <begin position="778"/>
        <end position="791"/>
    </location>
</feature>
<accession>A0A8S9XZM1</accession>
<dbReference type="EMBL" id="WIXP02000002">
    <property type="protein sequence ID" value="KAF6214377.1"/>
    <property type="molecule type" value="Genomic_DNA"/>
</dbReference>
<feature type="compositionally biased region" description="Polar residues" evidence="2">
    <location>
        <begin position="876"/>
        <end position="900"/>
    </location>
</feature>
<feature type="region of interest" description="Disordered" evidence="2">
    <location>
        <begin position="404"/>
        <end position="442"/>
    </location>
</feature>
<evidence type="ECO:0008006" key="5">
    <source>
        <dbReference type="Google" id="ProtNLM"/>
    </source>
</evidence>
<feature type="region of interest" description="Disordered" evidence="2">
    <location>
        <begin position="769"/>
        <end position="800"/>
    </location>
</feature>
<reference evidence="3" key="1">
    <citation type="journal article" date="2021" name="Mol. Ecol. Resour.">
        <title>Apolygus lucorum genome provides insights into omnivorousness and mesophyll feeding.</title>
        <authorList>
            <person name="Liu Y."/>
            <person name="Liu H."/>
            <person name="Wang H."/>
            <person name="Huang T."/>
            <person name="Liu B."/>
            <person name="Yang B."/>
            <person name="Yin L."/>
            <person name="Li B."/>
            <person name="Zhang Y."/>
            <person name="Zhang S."/>
            <person name="Jiang F."/>
            <person name="Zhang X."/>
            <person name="Ren Y."/>
            <person name="Wang B."/>
            <person name="Wang S."/>
            <person name="Lu Y."/>
            <person name="Wu K."/>
            <person name="Fan W."/>
            <person name="Wang G."/>
        </authorList>
    </citation>
    <scope>NUCLEOTIDE SEQUENCE</scope>
    <source>
        <strain evidence="3">12Hb</strain>
    </source>
</reference>
<proteinExistence type="predicted"/>
<feature type="coiled-coil region" evidence="1">
    <location>
        <begin position="449"/>
        <end position="480"/>
    </location>
</feature>
<evidence type="ECO:0000313" key="4">
    <source>
        <dbReference type="Proteomes" id="UP000466442"/>
    </source>
</evidence>
<evidence type="ECO:0000313" key="3">
    <source>
        <dbReference type="EMBL" id="KAF6214377.1"/>
    </source>
</evidence>
<dbReference type="OrthoDB" id="7442523at2759"/>
<feature type="region of interest" description="Disordered" evidence="2">
    <location>
        <begin position="864"/>
        <end position="1079"/>
    </location>
</feature>
<sequence length="1152" mass="128000">MNPVTAFHRLMLRGKVREAMRRLMESDISSVLTPSTVLDPSGKTVWDDLREKHPPPTVPNIELLQHPMGMDVPPLLQVQITSDLVEKVSRKLHGSSGPNGSNSDQWTDFLLRYGRSSLRLREAVAALANRLNNEDVPWESIKALMASRLVALDKCPGVRPIGIGECLRRILGKCMVEITAEEVTEACKESQLCGGLNSGIEGAIHAMSSMFAEKAVPNSHWGLLLIDAKNAFNSVNRGVALWSARHYWPSCARFVYNTYKAHAELVMRGSEQSLYSREGVTQGDPLAMLLYGISTLPLIHQLQNECRDVKQVWYADDSGAQGKFDSLKEWWNKLSTYGPEYGYHPQGHKSFLVVHPNDQEEAERVFGSSGIKIVTGHRYLGGYIGEESKKQEYVEDKIHRRLAESDTSSSVFTMNSESTGMESRGMNRPDTPSSASGSNEAPPKLLTEIAAMDHEMKILKNKIQRKKEEEQRLLDAKTSNVTSITNLKKQMTSLQEKERSCTISSNKVKDSHTAIGELETAVVQNLKALKISTEAHKSKCHNVIKKYSTIINSHQESFAALPWVQKNKLLSVEVEKKRVMLLKLEAQQRQIKTKLSMLQQISEKRLRIEILRLANLMTEREKCLRDGRQKYAQNKMIEQEIRSLEQQKCQIQEKIASRTQEMIIRIMSRSSDRPERASGPNVAGRHASINKEMNKSANLRVKDRLGMGKRQDNSAAALSIRDRLGIIRKPLNVSAAPPIIQKPKEAIVETRPSLLRPSPKHDVLQSSIENLAEPSSPIPTTEISAETTEISSNREPNSPTEYELASENVQAICSSPSQLQQDLHLTYPERSIQSTAAVPFQPILKAILKSSSSVLKCSSEPSNIPPPFLEEEDISTAPSSSKDIGQLQSVNIQSKQTQNPAIPPGEVIERPSTTSDIQPVDLEIATGPPAPKKPKVADNMPPPRPTQALQKMKNMHQPPKTPKRVSFVATEGEPRINDSTVARGISTQRDNSCSPTAVMDVRNETKSGELSAQRLEPISKFVEPEDISDGRPSSLALPSTSHKEVPTTQPEAAKFQHLFPPSPQPYSSPQQQQATPGNFDSLFGAIFNTPSTSKDNAGFQFNMQGDPFQKKDGADDAANPSSNTGQDFFSFFGTPNANEPKKSYNDNFFKLF</sequence>
<dbReference type="AlphaFoldDB" id="A0A8S9XZM1"/>
<protein>
    <recommendedName>
        <fullName evidence="5">Reverse transcriptase domain-containing protein</fullName>
    </recommendedName>
</protein>
<feature type="compositionally biased region" description="Polar residues" evidence="2">
    <location>
        <begin position="1036"/>
        <end position="1050"/>
    </location>
</feature>
<gene>
    <name evidence="3" type="ORF">GE061_009117</name>
</gene>
<organism evidence="3 4">
    <name type="scientific">Apolygus lucorum</name>
    <name type="common">Small green plant bug</name>
    <name type="synonym">Lygocoris lucorum</name>
    <dbReference type="NCBI Taxonomy" id="248454"/>
    <lineage>
        <taxon>Eukaryota</taxon>
        <taxon>Metazoa</taxon>
        <taxon>Ecdysozoa</taxon>
        <taxon>Arthropoda</taxon>
        <taxon>Hexapoda</taxon>
        <taxon>Insecta</taxon>
        <taxon>Pterygota</taxon>
        <taxon>Neoptera</taxon>
        <taxon>Paraneoptera</taxon>
        <taxon>Hemiptera</taxon>
        <taxon>Heteroptera</taxon>
        <taxon>Panheteroptera</taxon>
        <taxon>Cimicomorpha</taxon>
        <taxon>Miridae</taxon>
        <taxon>Mirini</taxon>
        <taxon>Apolygus</taxon>
    </lineage>
</organism>
<evidence type="ECO:0000256" key="1">
    <source>
        <dbReference type="SAM" id="Coils"/>
    </source>
</evidence>
<keyword evidence="4" id="KW-1185">Reference proteome</keyword>